<evidence type="ECO:0000313" key="4">
    <source>
        <dbReference type="Proteomes" id="UP000077266"/>
    </source>
</evidence>
<dbReference type="EMBL" id="KV426137">
    <property type="protein sequence ID" value="KZV87058.1"/>
    <property type="molecule type" value="Genomic_DNA"/>
</dbReference>
<dbReference type="Proteomes" id="UP000077266">
    <property type="component" value="Unassembled WGS sequence"/>
</dbReference>
<organism evidence="2 4">
    <name type="scientific">Exidia glandulosa HHB12029</name>
    <dbReference type="NCBI Taxonomy" id="1314781"/>
    <lineage>
        <taxon>Eukaryota</taxon>
        <taxon>Fungi</taxon>
        <taxon>Dikarya</taxon>
        <taxon>Basidiomycota</taxon>
        <taxon>Agaricomycotina</taxon>
        <taxon>Agaricomycetes</taxon>
        <taxon>Auriculariales</taxon>
        <taxon>Exidiaceae</taxon>
        <taxon>Exidia</taxon>
    </lineage>
</organism>
<name>A0A165DBH2_EXIGL</name>
<proteinExistence type="predicted"/>
<sequence length="230" mass="25327">MSLIIPVVATAYLFLFGSVGVGAHAQQVAAPANVTCTNVTYGYLGLETTSYLLRRVNPIGLSPVARDKSNDTYIAATKAVPFTFESCNSTYMGFPQNETYGTSFGERVITVYGRFKQGEKCMTAESDGALALKNCTVADGKPWLKQIFSSILTEAGNATSRGSPTQLVGYRHNETHFPYYTVYMKKDGVSVLSQTRIQPPYKERVRPAMYKYRILFFPPNAQGGKSVQLH</sequence>
<keyword evidence="1" id="KW-0732">Signal</keyword>
<gene>
    <name evidence="3" type="ORF">EXIGLDRAFT_774039</name>
    <name evidence="2" type="ORF">EXIGLDRAFT_776814</name>
</gene>
<accession>A0A165DBH2</accession>
<dbReference type="EMBL" id="KV426237">
    <property type="protein sequence ID" value="KZV84162.1"/>
    <property type="molecule type" value="Genomic_DNA"/>
</dbReference>
<evidence type="ECO:0008006" key="5">
    <source>
        <dbReference type="Google" id="ProtNLM"/>
    </source>
</evidence>
<reference evidence="2 4" key="1">
    <citation type="journal article" date="2016" name="Mol. Biol. Evol.">
        <title>Comparative Genomics of Early-Diverging Mushroom-Forming Fungi Provides Insights into the Origins of Lignocellulose Decay Capabilities.</title>
        <authorList>
            <person name="Nagy L.G."/>
            <person name="Riley R."/>
            <person name="Tritt A."/>
            <person name="Adam C."/>
            <person name="Daum C."/>
            <person name="Floudas D."/>
            <person name="Sun H."/>
            <person name="Yadav J.S."/>
            <person name="Pangilinan J."/>
            <person name="Larsson K.H."/>
            <person name="Matsuura K."/>
            <person name="Barry K."/>
            <person name="Labutti K."/>
            <person name="Kuo R."/>
            <person name="Ohm R.A."/>
            <person name="Bhattacharya S.S."/>
            <person name="Shirouzu T."/>
            <person name="Yoshinaga Y."/>
            <person name="Martin F.M."/>
            <person name="Grigoriev I.V."/>
            <person name="Hibbett D.S."/>
        </authorList>
    </citation>
    <scope>NUCLEOTIDE SEQUENCE [LARGE SCALE GENOMIC DNA]</scope>
    <source>
        <strain evidence="2 4">HHB12029</strain>
    </source>
</reference>
<evidence type="ECO:0000256" key="1">
    <source>
        <dbReference type="SAM" id="SignalP"/>
    </source>
</evidence>
<keyword evidence="4" id="KW-1185">Reference proteome</keyword>
<feature type="chain" id="PRO_5008241186" description="Ricin B lectin domain-containing protein" evidence="1">
    <location>
        <begin position="26"/>
        <end position="230"/>
    </location>
</feature>
<protein>
    <recommendedName>
        <fullName evidence="5">Ricin B lectin domain-containing protein</fullName>
    </recommendedName>
</protein>
<evidence type="ECO:0000313" key="2">
    <source>
        <dbReference type="EMBL" id="KZV84162.1"/>
    </source>
</evidence>
<evidence type="ECO:0000313" key="3">
    <source>
        <dbReference type="EMBL" id="KZV87058.1"/>
    </source>
</evidence>
<feature type="signal peptide" evidence="1">
    <location>
        <begin position="1"/>
        <end position="25"/>
    </location>
</feature>
<dbReference type="AlphaFoldDB" id="A0A165DBH2"/>